<keyword evidence="1" id="KW-0812">Transmembrane</keyword>
<gene>
    <name evidence="2" type="ORF">HNP60_003867</name>
</gene>
<feature type="transmembrane region" description="Helical" evidence="1">
    <location>
        <begin position="69"/>
        <end position="90"/>
    </location>
</feature>
<keyword evidence="1" id="KW-1133">Transmembrane helix</keyword>
<dbReference type="EMBL" id="JACHKA010000001">
    <property type="protein sequence ID" value="MBB5987893.1"/>
    <property type="molecule type" value="Genomic_DNA"/>
</dbReference>
<protein>
    <submittedName>
        <fullName evidence="2">Uncharacterized protein</fullName>
    </submittedName>
</protein>
<dbReference type="RefSeq" id="WP_184156585.1">
    <property type="nucleotide sequence ID" value="NZ_JACHKA010000001.1"/>
</dbReference>
<reference evidence="2 3" key="1">
    <citation type="submission" date="2020-08" db="EMBL/GenBank/DDBJ databases">
        <title>Exploring microbial biodiversity for novel pathways involved in the catabolism of aromatic compounds derived from lignin.</title>
        <authorList>
            <person name="Elkins J."/>
        </authorList>
    </citation>
    <scope>NUCLEOTIDE SEQUENCE [LARGE SCALE GENOMIC DNA]</scope>
    <source>
        <strain evidence="2 3">B1D3A</strain>
    </source>
</reference>
<dbReference type="Proteomes" id="UP001138540">
    <property type="component" value="Unassembled WGS sequence"/>
</dbReference>
<accession>A0ABR6NN29</accession>
<comment type="caution">
    <text evidence="2">The sequence shown here is derived from an EMBL/GenBank/DDBJ whole genome shotgun (WGS) entry which is preliminary data.</text>
</comment>
<evidence type="ECO:0000256" key="1">
    <source>
        <dbReference type="SAM" id="Phobius"/>
    </source>
</evidence>
<keyword evidence="1" id="KW-0472">Membrane</keyword>
<organism evidence="2 3">
    <name type="scientific">Sphingobium lignivorans</name>
    <dbReference type="NCBI Taxonomy" id="2735886"/>
    <lineage>
        <taxon>Bacteria</taxon>
        <taxon>Pseudomonadati</taxon>
        <taxon>Pseudomonadota</taxon>
        <taxon>Alphaproteobacteria</taxon>
        <taxon>Sphingomonadales</taxon>
        <taxon>Sphingomonadaceae</taxon>
        <taxon>Sphingobium</taxon>
    </lineage>
</organism>
<proteinExistence type="predicted"/>
<keyword evidence="3" id="KW-1185">Reference proteome</keyword>
<evidence type="ECO:0000313" key="2">
    <source>
        <dbReference type="EMBL" id="MBB5987893.1"/>
    </source>
</evidence>
<sequence length="254" mass="26799">MQHFGDLQPLGRPDFFAEQAPVGRYSARRSRWRFAVGSLEVGFDRASETIDAETPRQQAGPRLDFAQRLMILVGTISCAALLLALAGWMWSKRGSSIMGGETVSAAIIDREDAAAPASPGETPVVIPTKAEPTRLTAVIERQAAAPAVAPTKRASVAIAQGEAIAPKAAAIGPASAPDEAIVASGNYLLIPSVAHALSTAMASGEAQNWVAGNYHGLVVVGDAELKDSKRCRQGTVLLRDGSLQGRTQRFERCI</sequence>
<name>A0ABR6NN29_9SPHN</name>
<evidence type="ECO:0000313" key="3">
    <source>
        <dbReference type="Proteomes" id="UP001138540"/>
    </source>
</evidence>